<proteinExistence type="predicted"/>
<gene>
    <name evidence="2" type="ORF">AB0L03_00725</name>
</gene>
<dbReference type="Proteomes" id="UP001552479">
    <property type="component" value="Unassembled WGS sequence"/>
</dbReference>
<feature type="signal peptide" evidence="1">
    <location>
        <begin position="1"/>
        <end position="27"/>
    </location>
</feature>
<reference evidence="2 3" key="1">
    <citation type="submission" date="2024-06" db="EMBL/GenBank/DDBJ databases">
        <title>The Natural Products Discovery Center: Release of the First 8490 Sequenced Strains for Exploring Actinobacteria Biosynthetic Diversity.</title>
        <authorList>
            <person name="Kalkreuter E."/>
            <person name="Kautsar S.A."/>
            <person name="Yang D."/>
            <person name="Bader C.D."/>
            <person name="Teijaro C.N."/>
            <person name="Fluegel L."/>
            <person name="Davis C.M."/>
            <person name="Simpson J.R."/>
            <person name="Lauterbach L."/>
            <person name="Steele A.D."/>
            <person name="Gui C."/>
            <person name="Meng S."/>
            <person name="Li G."/>
            <person name="Viehrig K."/>
            <person name="Ye F."/>
            <person name="Su P."/>
            <person name="Kiefer A.F."/>
            <person name="Nichols A."/>
            <person name="Cepeda A.J."/>
            <person name="Yan W."/>
            <person name="Fan B."/>
            <person name="Jiang Y."/>
            <person name="Adhikari A."/>
            <person name="Zheng C.-J."/>
            <person name="Schuster L."/>
            <person name="Cowan T.M."/>
            <person name="Smanski M.J."/>
            <person name="Chevrette M.G."/>
            <person name="De Carvalho L.P.S."/>
            <person name="Shen B."/>
        </authorList>
    </citation>
    <scope>NUCLEOTIDE SEQUENCE [LARGE SCALE GENOMIC DNA]</scope>
    <source>
        <strain evidence="2 3">NPDC053791</strain>
    </source>
</reference>
<accession>A0ABV3IMJ4</accession>
<comment type="caution">
    <text evidence="2">The sequence shown here is derived from an EMBL/GenBank/DDBJ whole genome shotgun (WGS) entry which is preliminary data.</text>
</comment>
<evidence type="ECO:0000256" key="1">
    <source>
        <dbReference type="SAM" id="SignalP"/>
    </source>
</evidence>
<keyword evidence="3" id="KW-1185">Reference proteome</keyword>
<evidence type="ECO:0008006" key="4">
    <source>
        <dbReference type="Google" id="ProtNLM"/>
    </source>
</evidence>
<organism evidence="2 3">
    <name type="scientific">Streptomyces roseoverticillatus</name>
    <dbReference type="NCBI Taxonomy" id="66429"/>
    <lineage>
        <taxon>Bacteria</taxon>
        <taxon>Bacillati</taxon>
        <taxon>Actinomycetota</taxon>
        <taxon>Actinomycetes</taxon>
        <taxon>Kitasatosporales</taxon>
        <taxon>Streptomycetaceae</taxon>
        <taxon>Streptomyces</taxon>
    </lineage>
</organism>
<name>A0ABV3IMJ4_9ACTN</name>
<dbReference type="EMBL" id="JBFASG010000001">
    <property type="protein sequence ID" value="MEV4921374.1"/>
    <property type="molecule type" value="Genomic_DNA"/>
</dbReference>
<evidence type="ECO:0000313" key="3">
    <source>
        <dbReference type="Proteomes" id="UP001552479"/>
    </source>
</evidence>
<sequence length="105" mass="10998">MMRILRPFVVVLAGLALAAAGTGSAGAANGTFAWVGPQGRTYSIQNPPDNKCYDLGQEARGAHNATRQPVVVYSQKRCKGASTRLASGQAAPGRARFASVIFNPH</sequence>
<keyword evidence="1" id="KW-0732">Signal</keyword>
<evidence type="ECO:0000313" key="2">
    <source>
        <dbReference type="EMBL" id="MEV4921374.1"/>
    </source>
</evidence>
<dbReference type="RefSeq" id="WP_359095399.1">
    <property type="nucleotide sequence ID" value="NZ_JBEZGT010000003.1"/>
</dbReference>
<protein>
    <recommendedName>
        <fullName evidence="4">Secreted protein</fullName>
    </recommendedName>
</protein>
<feature type="chain" id="PRO_5046278422" description="Secreted protein" evidence="1">
    <location>
        <begin position="28"/>
        <end position="105"/>
    </location>
</feature>